<organism evidence="2 3">
    <name type="scientific">Geotalea uraniireducens (strain Rf4)</name>
    <name type="common">Geobacter uraniireducens</name>
    <dbReference type="NCBI Taxonomy" id="351605"/>
    <lineage>
        <taxon>Bacteria</taxon>
        <taxon>Pseudomonadati</taxon>
        <taxon>Thermodesulfobacteriota</taxon>
        <taxon>Desulfuromonadia</taxon>
        <taxon>Geobacterales</taxon>
        <taxon>Geobacteraceae</taxon>
        <taxon>Geotalea</taxon>
    </lineage>
</organism>
<evidence type="ECO:0000259" key="1">
    <source>
        <dbReference type="Pfam" id="PF02426"/>
    </source>
</evidence>
<gene>
    <name evidence="2" type="ordered locus">Gura_2517</name>
</gene>
<dbReference type="EMBL" id="CP000698">
    <property type="protein sequence ID" value="ABQ26695.1"/>
    <property type="molecule type" value="Genomic_DNA"/>
</dbReference>
<reference evidence="2 3" key="1">
    <citation type="submission" date="2007-05" db="EMBL/GenBank/DDBJ databases">
        <title>Complete sequence of Geobacter uraniireducens Rf4.</title>
        <authorList>
            <consortium name="US DOE Joint Genome Institute"/>
            <person name="Copeland A."/>
            <person name="Lucas S."/>
            <person name="Lapidus A."/>
            <person name="Barry K."/>
            <person name="Detter J.C."/>
            <person name="Glavina del Rio T."/>
            <person name="Hammon N."/>
            <person name="Israni S."/>
            <person name="Dalin E."/>
            <person name="Tice H."/>
            <person name="Pitluck S."/>
            <person name="Chertkov O."/>
            <person name="Brettin T."/>
            <person name="Bruce D."/>
            <person name="Han C."/>
            <person name="Schmutz J."/>
            <person name="Larimer F."/>
            <person name="Land M."/>
            <person name="Hauser L."/>
            <person name="Kyrpides N."/>
            <person name="Mikhailova N."/>
            <person name="Shelobolina E."/>
            <person name="Aklujkar M."/>
            <person name="Lovley D."/>
            <person name="Richardson P."/>
        </authorList>
    </citation>
    <scope>NUCLEOTIDE SEQUENCE [LARGE SCALE GENOMIC DNA]</scope>
    <source>
        <strain evidence="2 3">Rf4</strain>
    </source>
</reference>
<dbReference type="InterPro" id="IPR011008">
    <property type="entry name" value="Dimeric_a/b-barrel"/>
</dbReference>
<dbReference type="AlphaFoldDB" id="A5G4H7"/>
<dbReference type="SUPFAM" id="SSF54909">
    <property type="entry name" value="Dimeric alpha+beta barrel"/>
    <property type="match status" value="1"/>
</dbReference>
<keyword evidence="3" id="KW-1185">Reference proteome</keyword>
<dbReference type="Pfam" id="PF02426">
    <property type="entry name" value="MIase"/>
    <property type="match status" value="1"/>
</dbReference>
<accession>A5G4H7</accession>
<dbReference type="Proteomes" id="UP000006695">
    <property type="component" value="Chromosome"/>
</dbReference>
<proteinExistence type="predicted"/>
<dbReference type="Gene3D" id="3.30.70.1060">
    <property type="entry name" value="Dimeric alpha+beta barrel"/>
    <property type="match status" value="1"/>
</dbReference>
<sequence length="104" mass="11503">MKAPGGEMLFLIIEKAIGQIPKEALEASGRCADYFAALKEKGKLKGNYHFAGIAGGAYILDVESNDELGETIIKSPFYKYTSRDIFPLMDERRLIEAEKIAAMN</sequence>
<dbReference type="HOGENOM" id="CLU_2246120_0_0_7"/>
<name>A5G4H7_GEOUR</name>
<dbReference type="STRING" id="351605.Gura_2517"/>
<protein>
    <recommendedName>
        <fullName evidence="1">Muconolactone isomerase domain-containing protein</fullName>
    </recommendedName>
</protein>
<dbReference type="InterPro" id="IPR026029">
    <property type="entry name" value="MLI_dom"/>
</dbReference>
<dbReference type="KEGG" id="gur:Gura_2517"/>
<feature type="domain" description="Muconolactone isomerase" evidence="1">
    <location>
        <begin position="23"/>
        <end position="89"/>
    </location>
</feature>
<evidence type="ECO:0000313" key="2">
    <source>
        <dbReference type="EMBL" id="ABQ26695.1"/>
    </source>
</evidence>
<evidence type="ECO:0000313" key="3">
    <source>
        <dbReference type="Proteomes" id="UP000006695"/>
    </source>
</evidence>